<evidence type="ECO:0000313" key="6">
    <source>
        <dbReference type="Proteomes" id="UP000587477"/>
    </source>
</evidence>
<keyword evidence="2" id="KW-0813">Transport</keyword>
<dbReference type="EMBL" id="CP063687">
    <property type="protein sequence ID" value="QOY27035.1"/>
    <property type="molecule type" value="Genomic_DNA"/>
</dbReference>
<evidence type="ECO:0000256" key="4">
    <source>
        <dbReference type="ARBA" id="ARBA00022840"/>
    </source>
</evidence>
<dbReference type="Gene3D" id="3.40.50.300">
    <property type="entry name" value="P-loop containing nucleotide triphosphate hydrolases"/>
    <property type="match status" value="1"/>
</dbReference>
<dbReference type="GO" id="GO:0016887">
    <property type="term" value="F:ATP hydrolysis activity"/>
    <property type="evidence" value="ECO:0007669"/>
    <property type="project" value="InterPro"/>
</dbReference>
<reference evidence="6" key="1">
    <citation type="submission" date="2020-10" db="EMBL/GenBank/DDBJ databases">
        <title>Complete genome sequence of Bacillus velezensis NST6.</title>
        <authorList>
            <person name="Choi J."/>
        </authorList>
    </citation>
    <scope>NUCLEOTIDE SEQUENCE [LARGE SCALE GENOMIC DNA]</scope>
    <source>
        <strain evidence="6">NST6</strain>
    </source>
</reference>
<dbReference type="Pfam" id="PF00005">
    <property type="entry name" value="ABC_tran"/>
    <property type="match status" value="1"/>
</dbReference>
<evidence type="ECO:0000256" key="3">
    <source>
        <dbReference type="ARBA" id="ARBA00022741"/>
    </source>
</evidence>
<protein>
    <submittedName>
        <fullName evidence="5">Fluoroquinolones export ATP-binding protein</fullName>
        <ecNumber evidence="5">3.6.3.-</ecNumber>
    </submittedName>
</protein>
<dbReference type="AlphaFoldDB" id="A0A411ABF3"/>
<dbReference type="RefSeq" id="WP_017418700.1">
    <property type="nucleotide sequence ID" value="NZ_BDDG01000001.1"/>
</dbReference>
<name>A0A411ABF3_BACVE</name>
<keyword evidence="5" id="KW-0378">Hydrolase</keyword>
<keyword evidence="3" id="KW-0547">Nucleotide-binding</keyword>
<proteinExistence type="inferred from homology"/>
<gene>
    <name evidence="5" type="ORF">BACVE_002046</name>
</gene>
<organism evidence="5 6">
    <name type="scientific">Bacillus velezensis</name>
    <dbReference type="NCBI Taxonomy" id="492670"/>
    <lineage>
        <taxon>Bacteria</taxon>
        <taxon>Bacillati</taxon>
        <taxon>Bacillota</taxon>
        <taxon>Bacilli</taxon>
        <taxon>Bacillales</taxon>
        <taxon>Bacillaceae</taxon>
        <taxon>Bacillus</taxon>
        <taxon>Bacillus amyloliquefaciens group</taxon>
    </lineage>
</organism>
<evidence type="ECO:0000313" key="5">
    <source>
        <dbReference type="EMBL" id="QOY27035.1"/>
    </source>
</evidence>
<dbReference type="InterPro" id="IPR027417">
    <property type="entry name" value="P-loop_NTPase"/>
</dbReference>
<dbReference type="PANTHER" id="PTHR43335:SF4">
    <property type="entry name" value="ABC TRANSPORTER, ATP-BINDING PROTEIN"/>
    <property type="match status" value="1"/>
</dbReference>
<dbReference type="PROSITE" id="PS50893">
    <property type="entry name" value="ABC_TRANSPORTER_2"/>
    <property type="match status" value="1"/>
</dbReference>
<evidence type="ECO:0000256" key="2">
    <source>
        <dbReference type="ARBA" id="ARBA00022448"/>
    </source>
</evidence>
<dbReference type="SMART" id="SM00382">
    <property type="entry name" value="AAA"/>
    <property type="match status" value="1"/>
</dbReference>
<accession>A0A411ABF3</accession>
<evidence type="ECO:0000256" key="1">
    <source>
        <dbReference type="ARBA" id="ARBA00005417"/>
    </source>
</evidence>
<dbReference type="PANTHER" id="PTHR43335">
    <property type="entry name" value="ABC TRANSPORTER, ATP-BINDING PROTEIN"/>
    <property type="match status" value="1"/>
</dbReference>
<keyword evidence="4 5" id="KW-0067">ATP-binding</keyword>
<dbReference type="InterPro" id="IPR003593">
    <property type="entry name" value="AAA+_ATPase"/>
</dbReference>
<sequence>MTEPALILKDVSKTINHTPIVQSISFDVRKGEIFGLLGPNGSGKTTIFRMIVQLIKKTEGAISFRGRPDSDFEYFMRHIGVIIEGPDMYPNMTALQNLKYFTRLRSTSLKTDDLMNTLAKVGLDQAARKKVKHFSLGMKQRLGLAYSLLHNPGLLILDEPMNGLDPKGMKELRTILSDLAKQGVSILLSSHLLSEMEEICDRVAYIKKGRILGIEDMKNRHNLGQKKLFTVTVDHPARAKEILEREGILQVQQKDSRVIELEAEEDTIPYVIKSLAEKEILISRVSARTLSLEEKYMMITDQEDAV</sequence>
<dbReference type="InterPro" id="IPR003439">
    <property type="entry name" value="ABC_transporter-like_ATP-bd"/>
</dbReference>
<dbReference type="SUPFAM" id="SSF52540">
    <property type="entry name" value="P-loop containing nucleoside triphosphate hydrolases"/>
    <property type="match status" value="1"/>
</dbReference>
<comment type="similarity">
    <text evidence="1">Belongs to the ABC transporter superfamily.</text>
</comment>
<dbReference type="GO" id="GO:0005524">
    <property type="term" value="F:ATP binding"/>
    <property type="evidence" value="ECO:0007669"/>
    <property type="project" value="UniProtKB-KW"/>
</dbReference>
<dbReference type="EC" id="3.6.3.-" evidence="5"/>
<dbReference type="Proteomes" id="UP000587477">
    <property type="component" value="Chromosome"/>
</dbReference>